<organism evidence="1 2">
    <name type="scientific">Bacteroides sedimenti</name>
    <dbReference type="NCBI Taxonomy" id="2136147"/>
    <lineage>
        <taxon>Bacteria</taxon>
        <taxon>Pseudomonadati</taxon>
        <taxon>Bacteroidota</taxon>
        <taxon>Bacteroidia</taxon>
        <taxon>Bacteroidales</taxon>
        <taxon>Bacteroidaceae</taxon>
        <taxon>Bacteroides</taxon>
    </lineage>
</organism>
<protein>
    <recommendedName>
        <fullName evidence="3">DUF4468 domain-containing protein</fullName>
    </recommendedName>
</protein>
<reference evidence="1 2" key="1">
    <citation type="submission" date="2023-04" db="EMBL/GenBank/DDBJ databases">
        <title>Draft genome sequence of acteroides sedimenti strain YN3PY1.</title>
        <authorList>
            <person name="Yoshida N."/>
        </authorList>
    </citation>
    <scope>NUCLEOTIDE SEQUENCE [LARGE SCALE GENOMIC DNA]</scope>
    <source>
        <strain evidence="1 2">YN3PY1</strain>
    </source>
</reference>
<proteinExistence type="predicted"/>
<evidence type="ECO:0000313" key="1">
    <source>
        <dbReference type="EMBL" id="BEH00545.1"/>
    </source>
</evidence>
<keyword evidence="2" id="KW-1185">Reference proteome</keyword>
<evidence type="ECO:0000313" key="2">
    <source>
        <dbReference type="Proteomes" id="UP001496674"/>
    </source>
</evidence>
<evidence type="ECO:0008006" key="3">
    <source>
        <dbReference type="Google" id="ProtNLM"/>
    </source>
</evidence>
<accession>A0ABM8IFW8</accession>
<dbReference type="EMBL" id="AP028055">
    <property type="protein sequence ID" value="BEH00545.1"/>
    <property type="molecule type" value="Genomic_DNA"/>
</dbReference>
<dbReference type="Proteomes" id="UP001496674">
    <property type="component" value="Chromosome"/>
</dbReference>
<sequence>MKTIKVLILLFFTVNVYSQKYISVSNWYADKKSINKIVKDYAKEEKKLLIYQPSLETLDFTSLLLVSKGKSVRFWKIKNDTILNTGKIRNDSIFSYRHFLKTGVRVTEDKLKFVPPLSCCNIIIYIDSKRSFYFEDENTPVTYSPDENYQKYRIEWRKIIKNEIEGIINN</sequence>
<dbReference type="RefSeq" id="WP_353331976.1">
    <property type="nucleotide sequence ID" value="NZ_AP028055.1"/>
</dbReference>
<gene>
    <name evidence="1" type="ORF">BSYN_28090</name>
</gene>
<name>A0ABM8IFW8_9BACE</name>